<dbReference type="PANTHER" id="PTHR46161">
    <property type="entry name" value="NUCLEOSIDE DIPHOSPHATE KINASE"/>
    <property type="match status" value="1"/>
</dbReference>
<evidence type="ECO:0000313" key="13">
    <source>
        <dbReference type="EMBL" id="VAW48583.1"/>
    </source>
</evidence>
<keyword evidence="10" id="KW-0460">Magnesium</keyword>
<evidence type="ECO:0000256" key="4">
    <source>
        <dbReference type="ARBA" id="ARBA00022553"/>
    </source>
</evidence>
<evidence type="ECO:0000256" key="7">
    <source>
        <dbReference type="ARBA" id="ARBA00022741"/>
    </source>
</evidence>
<evidence type="ECO:0000256" key="9">
    <source>
        <dbReference type="ARBA" id="ARBA00022840"/>
    </source>
</evidence>
<accession>A0A3B0W8A7</accession>
<evidence type="ECO:0000259" key="12">
    <source>
        <dbReference type="SMART" id="SM00562"/>
    </source>
</evidence>
<dbReference type="InterPro" id="IPR001564">
    <property type="entry name" value="Nucleoside_diP_kinase"/>
</dbReference>
<protein>
    <submittedName>
        <fullName evidence="13">Nucleoside diphosphate kinase</fullName>
        <ecNumber evidence="13">2.7.4.6</ecNumber>
    </submittedName>
</protein>
<dbReference type="FunFam" id="3.30.70.141:FF:000001">
    <property type="entry name" value="Nucleoside diphosphate kinase"/>
    <property type="match status" value="1"/>
</dbReference>
<dbReference type="AlphaFoldDB" id="A0A3B0W8A7"/>
<dbReference type="GO" id="GO:0005524">
    <property type="term" value="F:ATP binding"/>
    <property type="evidence" value="ECO:0007669"/>
    <property type="project" value="UniProtKB-KW"/>
</dbReference>
<evidence type="ECO:0000256" key="2">
    <source>
        <dbReference type="ARBA" id="ARBA00008142"/>
    </source>
</evidence>
<keyword evidence="3" id="KW-0963">Cytoplasm</keyword>
<keyword evidence="11" id="KW-0546">Nucleotide metabolism</keyword>
<dbReference type="PROSITE" id="PS00469">
    <property type="entry name" value="NDPK"/>
    <property type="match status" value="1"/>
</dbReference>
<keyword evidence="6" id="KW-0479">Metal-binding</keyword>
<dbReference type="Gene3D" id="3.30.70.141">
    <property type="entry name" value="Nucleoside diphosphate kinase-like domain"/>
    <property type="match status" value="1"/>
</dbReference>
<name>A0A3B0W8A7_9ZZZZ</name>
<evidence type="ECO:0000256" key="8">
    <source>
        <dbReference type="ARBA" id="ARBA00022777"/>
    </source>
</evidence>
<evidence type="ECO:0000256" key="6">
    <source>
        <dbReference type="ARBA" id="ARBA00022723"/>
    </source>
</evidence>
<dbReference type="HAMAP" id="MF_00451">
    <property type="entry name" value="NDP_kinase"/>
    <property type="match status" value="1"/>
</dbReference>
<keyword evidence="8 13" id="KW-0418">Kinase</keyword>
<dbReference type="EMBL" id="UOFB01000276">
    <property type="protein sequence ID" value="VAW48583.1"/>
    <property type="molecule type" value="Genomic_DNA"/>
</dbReference>
<dbReference type="PROSITE" id="PS51374">
    <property type="entry name" value="NDPK_LIKE"/>
    <property type="match status" value="1"/>
</dbReference>
<keyword evidence="4" id="KW-0597">Phosphoprotein</keyword>
<reference evidence="13" key="1">
    <citation type="submission" date="2018-06" db="EMBL/GenBank/DDBJ databases">
        <authorList>
            <person name="Zhirakovskaya E."/>
        </authorList>
    </citation>
    <scope>NUCLEOTIDE SEQUENCE</scope>
</reference>
<dbReference type="SUPFAM" id="SSF54919">
    <property type="entry name" value="Nucleoside diphosphate kinase, NDK"/>
    <property type="match status" value="1"/>
</dbReference>
<dbReference type="GO" id="GO:0006183">
    <property type="term" value="P:GTP biosynthetic process"/>
    <property type="evidence" value="ECO:0007669"/>
    <property type="project" value="InterPro"/>
</dbReference>
<dbReference type="PRINTS" id="PR01243">
    <property type="entry name" value="NUCDPKINASE"/>
</dbReference>
<proteinExistence type="inferred from homology"/>
<keyword evidence="7" id="KW-0547">Nucleotide-binding</keyword>
<dbReference type="Pfam" id="PF00334">
    <property type="entry name" value="NDK"/>
    <property type="match status" value="1"/>
</dbReference>
<feature type="domain" description="Nucleoside diphosphate kinase-like" evidence="12">
    <location>
        <begin position="1"/>
        <end position="138"/>
    </location>
</feature>
<keyword evidence="5 13" id="KW-0808">Transferase</keyword>
<dbReference type="GO" id="GO:0046872">
    <property type="term" value="F:metal ion binding"/>
    <property type="evidence" value="ECO:0007669"/>
    <property type="project" value="UniProtKB-KW"/>
</dbReference>
<keyword evidence="9" id="KW-0067">ATP-binding</keyword>
<dbReference type="CDD" id="cd04413">
    <property type="entry name" value="NDPk_I"/>
    <property type="match status" value="1"/>
</dbReference>
<evidence type="ECO:0000256" key="11">
    <source>
        <dbReference type="ARBA" id="ARBA00023080"/>
    </source>
</evidence>
<dbReference type="GO" id="GO:0006228">
    <property type="term" value="P:UTP biosynthetic process"/>
    <property type="evidence" value="ECO:0007669"/>
    <property type="project" value="InterPro"/>
</dbReference>
<dbReference type="SMART" id="SM00562">
    <property type="entry name" value="NDK"/>
    <property type="match status" value="1"/>
</dbReference>
<dbReference type="GO" id="GO:0005737">
    <property type="term" value="C:cytoplasm"/>
    <property type="evidence" value="ECO:0007669"/>
    <property type="project" value="UniProtKB-SubCell"/>
</dbReference>
<dbReference type="GO" id="GO:0006241">
    <property type="term" value="P:CTP biosynthetic process"/>
    <property type="evidence" value="ECO:0007669"/>
    <property type="project" value="InterPro"/>
</dbReference>
<gene>
    <name evidence="13" type="ORF">MNBD_GAMMA04-775</name>
</gene>
<dbReference type="InterPro" id="IPR023005">
    <property type="entry name" value="Nucleoside_diP_kinase_AS"/>
</dbReference>
<dbReference type="PANTHER" id="PTHR46161:SF3">
    <property type="entry name" value="NUCLEOSIDE DIPHOSPHATE KINASE DDB_G0292928-RELATED"/>
    <property type="match status" value="1"/>
</dbReference>
<organism evidence="13">
    <name type="scientific">hydrothermal vent metagenome</name>
    <dbReference type="NCBI Taxonomy" id="652676"/>
    <lineage>
        <taxon>unclassified sequences</taxon>
        <taxon>metagenomes</taxon>
        <taxon>ecological metagenomes</taxon>
    </lineage>
</organism>
<dbReference type="InterPro" id="IPR034907">
    <property type="entry name" value="NDK-like_dom"/>
</dbReference>
<dbReference type="EC" id="2.7.4.6" evidence="13"/>
<sequence>MQRTFSIIKPDAVTRNLIGKIYQRFEDNGLRIVAAKMVQLTREKAEGFYAEHKGREFYEPLVAYMISAPIMVQVLEGENAIAKNREIMGVTDPSKAEPNTIRADFAISVRENSVHGSDSEESAAREIAYFFTPSELCDRP</sequence>
<comment type="similarity">
    <text evidence="2">Belongs to the NDK family.</text>
</comment>
<dbReference type="InterPro" id="IPR036850">
    <property type="entry name" value="NDK-like_dom_sf"/>
</dbReference>
<comment type="subcellular location">
    <subcellularLocation>
        <location evidence="1">Cytoplasm</location>
    </subcellularLocation>
</comment>
<dbReference type="NCBIfam" id="NF001908">
    <property type="entry name" value="PRK00668.1"/>
    <property type="match status" value="1"/>
</dbReference>
<evidence type="ECO:0000256" key="10">
    <source>
        <dbReference type="ARBA" id="ARBA00022842"/>
    </source>
</evidence>
<dbReference type="GO" id="GO:0004550">
    <property type="term" value="F:nucleoside diphosphate kinase activity"/>
    <property type="evidence" value="ECO:0007669"/>
    <property type="project" value="UniProtKB-EC"/>
</dbReference>
<evidence type="ECO:0000256" key="3">
    <source>
        <dbReference type="ARBA" id="ARBA00022490"/>
    </source>
</evidence>
<evidence type="ECO:0000256" key="1">
    <source>
        <dbReference type="ARBA" id="ARBA00004496"/>
    </source>
</evidence>
<evidence type="ECO:0000256" key="5">
    <source>
        <dbReference type="ARBA" id="ARBA00022679"/>
    </source>
</evidence>